<feature type="compositionally biased region" description="Basic and acidic residues" evidence="1">
    <location>
        <begin position="381"/>
        <end position="399"/>
    </location>
</feature>
<organism evidence="2 3">
    <name type="scientific">Tieghemiomyces parasiticus</name>
    <dbReference type="NCBI Taxonomy" id="78921"/>
    <lineage>
        <taxon>Eukaryota</taxon>
        <taxon>Fungi</taxon>
        <taxon>Fungi incertae sedis</taxon>
        <taxon>Zoopagomycota</taxon>
        <taxon>Kickxellomycotina</taxon>
        <taxon>Dimargaritomycetes</taxon>
        <taxon>Dimargaritales</taxon>
        <taxon>Dimargaritaceae</taxon>
        <taxon>Tieghemiomyces</taxon>
    </lineage>
</organism>
<feature type="compositionally biased region" description="Polar residues" evidence="1">
    <location>
        <begin position="128"/>
        <end position="143"/>
    </location>
</feature>
<feature type="region of interest" description="Disordered" evidence="1">
    <location>
        <begin position="305"/>
        <end position="419"/>
    </location>
</feature>
<evidence type="ECO:0000256" key="1">
    <source>
        <dbReference type="SAM" id="MobiDB-lite"/>
    </source>
</evidence>
<feature type="compositionally biased region" description="Polar residues" evidence="1">
    <location>
        <begin position="1"/>
        <end position="16"/>
    </location>
</feature>
<feature type="compositionally biased region" description="Low complexity" evidence="1">
    <location>
        <begin position="269"/>
        <end position="278"/>
    </location>
</feature>
<dbReference type="Proteomes" id="UP001150569">
    <property type="component" value="Unassembled WGS sequence"/>
</dbReference>
<feature type="region of interest" description="Disordered" evidence="1">
    <location>
        <begin position="1"/>
        <end position="279"/>
    </location>
</feature>
<accession>A0A9W7ZNX5</accession>
<comment type="caution">
    <text evidence="2">The sequence shown here is derived from an EMBL/GenBank/DDBJ whole genome shotgun (WGS) entry which is preliminary data.</text>
</comment>
<feature type="compositionally biased region" description="Polar residues" evidence="1">
    <location>
        <begin position="308"/>
        <end position="337"/>
    </location>
</feature>
<keyword evidence="3" id="KW-1185">Reference proteome</keyword>
<dbReference type="EMBL" id="JANBPT010000816">
    <property type="protein sequence ID" value="KAJ1912633.1"/>
    <property type="molecule type" value="Genomic_DNA"/>
</dbReference>
<reference evidence="2" key="1">
    <citation type="submission" date="2022-07" db="EMBL/GenBank/DDBJ databases">
        <title>Phylogenomic reconstructions and comparative analyses of Kickxellomycotina fungi.</title>
        <authorList>
            <person name="Reynolds N.K."/>
            <person name="Stajich J.E."/>
            <person name="Barry K."/>
            <person name="Grigoriev I.V."/>
            <person name="Crous P."/>
            <person name="Smith M.E."/>
        </authorList>
    </citation>
    <scope>NUCLEOTIDE SEQUENCE</scope>
    <source>
        <strain evidence="2">RSA 861</strain>
    </source>
</reference>
<feature type="compositionally biased region" description="Polar residues" evidence="1">
    <location>
        <begin position="174"/>
        <end position="219"/>
    </location>
</feature>
<evidence type="ECO:0000313" key="3">
    <source>
        <dbReference type="Proteomes" id="UP001150569"/>
    </source>
</evidence>
<feature type="compositionally biased region" description="Polar residues" evidence="1">
    <location>
        <begin position="57"/>
        <end position="72"/>
    </location>
</feature>
<evidence type="ECO:0000313" key="2">
    <source>
        <dbReference type="EMBL" id="KAJ1912633.1"/>
    </source>
</evidence>
<feature type="compositionally biased region" description="Polar residues" evidence="1">
    <location>
        <begin position="242"/>
        <end position="268"/>
    </location>
</feature>
<feature type="compositionally biased region" description="Polar residues" evidence="1">
    <location>
        <begin position="158"/>
        <end position="167"/>
    </location>
</feature>
<feature type="compositionally biased region" description="Polar residues" evidence="1">
    <location>
        <begin position="80"/>
        <end position="119"/>
    </location>
</feature>
<proteinExistence type="predicted"/>
<dbReference type="AlphaFoldDB" id="A0A9W7ZNX5"/>
<feature type="compositionally biased region" description="Basic and acidic residues" evidence="1">
    <location>
        <begin position="33"/>
        <end position="52"/>
    </location>
</feature>
<gene>
    <name evidence="2" type="ORF">IWQ60_009582</name>
</gene>
<protein>
    <submittedName>
        <fullName evidence="2">Uncharacterized protein</fullName>
    </submittedName>
</protein>
<name>A0A9W7ZNX5_9FUNG</name>
<sequence length="439" mass="46917">MSNDYNQSQALNQATNYGVAPAKKFSSDQLGPTDDRRRVYDGQFFNEHRYPDEEGDAQQQSLPDDANQQSQPENRRYSQDAGQQDSNRFQQSQEARSQGLNPTNSTGTSGRYEQDNSAYTADRYGSAGTANDQLYSGVNTGSDRLNRADNGSDPGRQDNLQYQQQQGHGPRSFGANQAAMTTAGQQDNQAYTTGGNVSGQSGPFSSATTTSGQNQQQQYHGADRSAATNSSSAYGNADRTHYTNTSDYQYGASGSSQPEQYGTDNPNISTTAPHTAGAAGTGGYGSTAAYGTSGISDVRSGLDVRDTTLGSQSHSSNSHYNARNANVSSERGTQSTAMDDGYVGGRNTQENNYDRASFGDNGQRSDMARHQQGDSTNKSHSATEGKAEGSHTTDRRPSIGDRLMGTAKQAFGAMTHDEKVKHEGEILKTYGSEGVTGGH</sequence>